<dbReference type="Proteomes" id="UP000694395">
    <property type="component" value="Chromosome 32"/>
</dbReference>
<evidence type="ECO:0000256" key="5">
    <source>
        <dbReference type="ARBA" id="ARBA00037173"/>
    </source>
</evidence>
<proteinExistence type="inferred from homology"/>
<keyword evidence="3" id="KW-0663">Pyridoxal phosphate</keyword>
<reference evidence="8" key="3">
    <citation type="submission" date="2025-09" db="UniProtKB">
        <authorList>
            <consortium name="Ensembl"/>
        </authorList>
    </citation>
    <scope>IDENTIFICATION</scope>
</reference>
<dbReference type="PANTHER" id="PTHR11482:SF7">
    <property type="entry name" value="ANTIZYME INHIBITOR 1"/>
    <property type="match status" value="1"/>
</dbReference>
<evidence type="ECO:0000256" key="6">
    <source>
        <dbReference type="SAM" id="MobiDB-lite"/>
    </source>
</evidence>
<reference evidence="8" key="2">
    <citation type="submission" date="2025-08" db="UniProtKB">
        <authorList>
            <consortium name="Ensembl"/>
        </authorList>
    </citation>
    <scope>IDENTIFICATION</scope>
</reference>
<feature type="domain" description="Orn/DAP/Arg decarboxylase 2 N-terminal" evidence="7">
    <location>
        <begin position="46"/>
        <end position="276"/>
    </location>
</feature>
<dbReference type="FunFam" id="3.20.20.10:FF:000005">
    <property type="entry name" value="Ornithine decarboxylase"/>
    <property type="match status" value="1"/>
</dbReference>
<evidence type="ECO:0000256" key="1">
    <source>
        <dbReference type="ARBA" id="ARBA00001933"/>
    </source>
</evidence>
<dbReference type="GO" id="GO:1902269">
    <property type="term" value="P:positive regulation of polyamine transmembrane transport"/>
    <property type="evidence" value="ECO:0007669"/>
    <property type="project" value="TreeGrafter"/>
</dbReference>
<dbReference type="GO" id="GO:0042177">
    <property type="term" value="P:negative regulation of protein catabolic process"/>
    <property type="evidence" value="ECO:0007669"/>
    <property type="project" value="TreeGrafter"/>
</dbReference>
<dbReference type="InterPro" id="IPR002433">
    <property type="entry name" value="Orn_de-COase"/>
</dbReference>
<accession>A0A8C7ST63</accession>
<dbReference type="Pfam" id="PF02784">
    <property type="entry name" value="Orn_Arg_deC_N"/>
    <property type="match status" value="1"/>
</dbReference>
<dbReference type="SUPFAM" id="SSF51419">
    <property type="entry name" value="PLP-binding barrel"/>
    <property type="match status" value="1"/>
</dbReference>
<dbReference type="Ensembl" id="ENSOMYT00000080230.2">
    <property type="protein sequence ID" value="ENSOMYP00000073687.2"/>
    <property type="gene ID" value="ENSOMYG00000034074.2"/>
</dbReference>
<dbReference type="PANTHER" id="PTHR11482">
    <property type="entry name" value="ARGININE/DIAMINOPIMELATE/ORNITHINE DECARBOXYLASE"/>
    <property type="match status" value="1"/>
</dbReference>
<comment type="function">
    <text evidence="5">Catalyzes the first and rate-limiting step of polyamine biosynthesis that converts ornithine into putrescine, which is the precursor for the polyamines, spermidine and spermine. Polyamines are essential for cell proliferation and are implicated in cellular processes, ranging from DNA replication to apoptosis.</text>
</comment>
<evidence type="ECO:0000256" key="4">
    <source>
        <dbReference type="ARBA" id="ARBA00023239"/>
    </source>
</evidence>
<evidence type="ECO:0000313" key="8">
    <source>
        <dbReference type="Ensembl" id="ENSOMYP00000073687.2"/>
    </source>
</evidence>
<evidence type="ECO:0000313" key="9">
    <source>
        <dbReference type="Proteomes" id="UP000694395"/>
    </source>
</evidence>
<dbReference type="AlphaFoldDB" id="A0A8C7ST63"/>
<dbReference type="InterPro" id="IPR022657">
    <property type="entry name" value="De-COase2_CS"/>
</dbReference>
<keyword evidence="4" id="KW-0456">Lyase</keyword>
<dbReference type="GO" id="GO:0042978">
    <property type="term" value="F:ornithine decarboxylase activator activity"/>
    <property type="evidence" value="ECO:0007669"/>
    <property type="project" value="TreeGrafter"/>
</dbReference>
<dbReference type="PROSITE" id="PS00879">
    <property type="entry name" value="ODR_DC_2_2"/>
    <property type="match status" value="1"/>
</dbReference>
<dbReference type="GO" id="GO:0004586">
    <property type="term" value="F:ornithine decarboxylase activity"/>
    <property type="evidence" value="ECO:0007669"/>
    <property type="project" value="TreeGrafter"/>
</dbReference>
<dbReference type="PRINTS" id="PR01182">
    <property type="entry name" value="ORNDCRBXLASE"/>
</dbReference>
<reference evidence="8" key="1">
    <citation type="submission" date="2020-07" db="EMBL/GenBank/DDBJ databases">
        <title>A long reads based de novo assembly of the rainbow trout Arlee double haploid line genome.</title>
        <authorList>
            <person name="Gao G."/>
            <person name="Palti Y."/>
        </authorList>
    </citation>
    <scope>NUCLEOTIDE SEQUENCE [LARGE SCALE GENOMIC DNA]</scope>
</reference>
<dbReference type="GO" id="GO:0033387">
    <property type="term" value="P:putrescine biosynthetic process from arginine, via ornithine"/>
    <property type="evidence" value="ECO:0007669"/>
    <property type="project" value="TreeGrafter"/>
</dbReference>
<dbReference type="InterPro" id="IPR029066">
    <property type="entry name" value="PLP-binding_barrel"/>
</dbReference>
<keyword evidence="9" id="KW-1185">Reference proteome</keyword>
<dbReference type="GO" id="GO:0005737">
    <property type="term" value="C:cytoplasm"/>
    <property type="evidence" value="ECO:0007669"/>
    <property type="project" value="TreeGrafter"/>
</dbReference>
<name>A0A8C7ST63_ONCMY</name>
<dbReference type="Gene3D" id="2.40.37.10">
    <property type="entry name" value="Lyase, Ornithine Decarboxylase, Chain A, domain 1"/>
    <property type="match status" value="1"/>
</dbReference>
<dbReference type="PRINTS" id="PR01179">
    <property type="entry name" value="ODADCRBXLASE"/>
</dbReference>
<organism evidence="8 9">
    <name type="scientific">Oncorhynchus mykiss</name>
    <name type="common">Rainbow trout</name>
    <name type="synonym">Salmo gairdneri</name>
    <dbReference type="NCBI Taxonomy" id="8022"/>
    <lineage>
        <taxon>Eukaryota</taxon>
        <taxon>Metazoa</taxon>
        <taxon>Chordata</taxon>
        <taxon>Craniata</taxon>
        <taxon>Vertebrata</taxon>
        <taxon>Euteleostomi</taxon>
        <taxon>Actinopterygii</taxon>
        <taxon>Neopterygii</taxon>
        <taxon>Teleostei</taxon>
        <taxon>Protacanthopterygii</taxon>
        <taxon>Salmoniformes</taxon>
        <taxon>Salmonidae</taxon>
        <taxon>Salmoninae</taxon>
        <taxon>Oncorhynchus</taxon>
    </lineage>
</organism>
<evidence type="ECO:0000256" key="3">
    <source>
        <dbReference type="ARBA" id="ARBA00022898"/>
    </source>
</evidence>
<comment type="similarity">
    <text evidence="2">Belongs to the Orn/Lys/Arg decarboxylase class-II family.</text>
</comment>
<dbReference type="SUPFAM" id="SSF50621">
    <property type="entry name" value="Alanine racemase C-terminal domain-like"/>
    <property type="match status" value="1"/>
</dbReference>
<dbReference type="InterPro" id="IPR009006">
    <property type="entry name" value="Ala_racemase/Decarboxylase_C"/>
</dbReference>
<feature type="region of interest" description="Disordered" evidence="6">
    <location>
        <begin position="422"/>
        <end position="444"/>
    </location>
</feature>
<evidence type="ECO:0000259" key="7">
    <source>
        <dbReference type="Pfam" id="PF02784"/>
    </source>
</evidence>
<sequence length="444" mass="48286">MKGLADEPNHMIELLEGGTTLEDVIDGHVYEQALAEKSVFVVSDLGSLMRQHAQWQLTMPQIRPYYQVQSNSSPVVIEVLASLGLGFVCADKAEVSLVLDHGVPPDNIIFSGVCKQLSHIKHAAKNGVDLLVCDSETELCKIARSHPKARLLVQVTTWAQAAETSMEFGCSLKSCRHLLEAAKDLGVQVVGVTFHIPSSCKDLQAYTHALSDARCVFDMGAELGFNMSILDIGGGFSGSEFQLKQVHTTVRLLLDAYFPTLSGVQVIAQPGSYYVSSAFTLAVNVIGKKVVARDWNDELTPDDEPEFLYYLNDGVYGSFSSKLLGSTIPAPAVHKRGSRAEEPVFSSSLWGPSCDSLDQLVDHCLLPELSPGDWLVFNNMGAAGLGDISSFSDRSAIRPPVYYTVSTADWYGLHTLKGSAPNLSVSNQSDSKQKNLEKHMSKML</sequence>
<dbReference type="Gene3D" id="3.20.20.10">
    <property type="entry name" value="Alanine racemase"/>
    <property type="match status" value="1"/>
</dbReference>
<protein>
    <submittedName>
        <fullName evidence="8">Antizyme inhibitor 1b</fullName>
    </submittedName>
</protein>
<dbReference type="GeneTree" id="ENSGT00950000182995"/>
<feature type="compositionally biased region" description="Basic and acidic residues" evidence="6">
    <location>
        <begin position="431"/>
        <end position="444"/>
    </location>
</feature>
<evidence type="ECO:0000256" key="2">
    <source>
        <dbReference type="ARBA" id="ARBA00008872"/>
    </source>
</evidence>
<dbReference type="InterPro" id="IPR022644">
    <property type="entry name" value="De-COase2_N"/>
</dbReference>
<dbReference type="InterPro" id="IPR000183">
    <property type="entry name" value="Orn/DAP/Arg_de-COase"/>
</dbReference>
<comment type="cofactor">
    <cofactor evidence="1">
        <name>pyridoxal 5'-phosphate</name>
        <dbReference type="ChEBI" id="CHEBI:597326"/>
    </cofactor>
</comment>